<evidence type="ECO:0000259" key="7">
    <source>
        <dbReference type="Pfam" id="PF15915"/>
    </source>
</evidence>
<dbReference type="InterPro" id="IPR013656">
    <property type="entry name" value="PAS_4"/>
</dbReference>
<feature type="domain" description="GAF" evidence="6">
    <location>
        <begin position="333"/>
        <end position="470"/>
    </location>
</feature>
<feature type="region of interest" description="Disordered" evidence="3">
    <location>
        <begin position="38"/>
        <end position="73"/>
    </location>
</feature>
<dbReference type="EMBL" id="AOID01000031">
    <property type="protein sequence ID" value="ELY67102.1"/>
    <property type="molecule type" value="Genomic_DNA"/>
</dbReference>
<dbReference type="InterPro" id="IPR000014">
    <property type="entry name" value="PAS"/>
</dbReference>
<proteinExistence type="predicted"/>
<evidence type="ECO:0000313" key="9">
    <source>
        <dbReference type="Proteomes" id="UP000011632"/>
    </source>
</evidence>
<dbReference type="InterPro" id="IPR013324">
    <property type="entry name" value="RNA_pol_sigma_r3/r4-like"/>
</dbReference>
<dbReference type="Pfam" id="PF04967">
    <property type="entry name" value="HTH_10"/>
    <property type="match status" value="1"/>
</dbReference>
<dbReference type="Pfam" id="PF13185">
    <property type="entry name" value="GAF_2"/>
    <property type="match status" value="1"/>
</dbReference>
<keyword evidence="1" id="KW-0805">Transcription regulation</keyword>
<evidence type="ECO:0000313" key="8">
    <source>
        <dbReference type="EMBL" id="ELY67102.1"/>
    </source>
</evidence>
<dbReference type="AlphaFoldDB" id="L9Y067"/>
<dbReference type="InterPro" id="IPR036388">
    <property type="entry name" value="WH-like_DNA-bd_sf"/>
</dbReference>
<evidence type="ECO:0000256" key="1">
    <source>
        <dbReference type="ARBA" id="ARBA00023015"/>
    </source>
</evidence>
<evidence type="ECO:0000259" key="5">
    <source>
        <dbReference type="Pfam" id="PF08448"/>
    </source>
</evidence>
<dbReference type="Gene3D" id="1.10.10.10">
    <property type="entry name" value="Winged helix-like DNA-binding domain superfamily/Winged helix DNA-binding domain"/>
    <property type="match status" value="1"/>
</dbReference>
<dbReference type="InterPro" id="IPR029016">
    <property type="entry name" value="GAF-like_dom_sf"/>
</dbReference>
<dbReference type="NCBIfam" id="TIGR00229">
    <property type="entry name" value="sensory_box"/>
    <property type="match status" value="1"/>
</dbReference>
<dbReference type="InterPro" id="IPR003018">
    <property type="entry name" value="GAF"/>
</dbReference>
<name>L9Y067_9EURY</name>
<feature type="domain" description="Bacterioopsin transcriptional activator GAF and HTH associated" evidence="7">
    <location>
        <begin position="482"/>
        <end position="635"/>
    </location>
</feature>
<dbReference type="InterPro" id="IPR035965">
    <property type="entry name" value="PAS-like_dom_sf"/>
</dbReference>
<dbReference type="InterPro" id="IPR007050">
    <property type="entry name" value="HTH_bacterioopsin"/>
</dbReference>
<feature type="domain" description="HTH bat-type" evidence="4">
    <location>
        <begin position="642"/>
        <end position="691"/>
    </location>
</feature>
<dbReference type="PATRIC" id="fig|1227496.3.peg.2340"/>
<dbReference type="SUPFAM" id="SSF55785">
    <property type="entry name" value="PYP-like sensor domain (PAS domain)"/>
    <property type="match status" value="1"/>
</dbReference>
<evidence type="ECO:0000259" key="4">
    <source>
        <dbReference type="Pfam" id="PF04967"/>
    </source>
</evidence>
<dbReference type="PANTHER" id="PTHR34236">
    <property type="entry name" value="DIMETHYL SULFOXIDE REDUCTASE TRANSCRIPTIONAL ACTIVATOR"/>
    <property type="match status" value="1"/>
</dbReference>
<evidence type="ECO:0000256" key="2">
    <source>
        <dbReference type="ARBA" id="ARBA00023163"/>
    </source>
</evidence>
<keyword evidence="9" id="KW-1185">Reference proteome</keyword>
<feature type="domain" description="PAS fold-4" evidence="5">
    <location>
        <begin position="187"/>
        <end position="295"/>
    </location>
</feature>
<evidence type="ECO:0000259" key="6">
    <source>
        <dbReference type="Pfam" id="PF13185"/>
    </source>
</evidence>
<protein>
    <submittedName>
        <fullName evidence="8">PAS sensor protein</fullName>
    </submittedName>
</protein>
<organism evidence="8 9">
    <name type="scientific">Natrinema versiforme JCM 10478</name>
    <dbReference type="NCBI Taxonomy" id="1227496"/>
    <lineage>
        <taxon>Archaea</taxon>
        <taxon>Methanobacteriati</taxon>
        <taxon>Methanobacteriota</taxon>
        <taxon>Stenosarchaea group</taxon>
        <taxon>Halobacteria</taxon>
        <taxon>Halobacteriales</taxon>
        <taxon>Natrialbaceae</taxon>
        <taxon>Natrinema</taxon>
    </lineage>
</organism>
<accession>L9Y067</accession>
<dbReference type="Pfam" id="PF15915">
    <property type="entry name" value="BAT"/>
    <property type="match status" value="1"/>
</dbReference>
<dbReference type="STRING" id="1227496.C489_11580"/>
<reference evidence="8 9" key="1">
    <citation type="journal article" date="2014" name="PLoS Genet.">
        <title>Phylogenetically driven sequencing of extremely halophilic archaea reveals strategies for static and dynamic osmo-response.</title>
        <authorList>
            <person name="Becker E.A."/>
            <person name="Seitzer P.M."/>
            <person name="Tritt A."/>
            <person name="Larsen D."/>
            <person name="Krusor M."/>
            <person name="Yao A.I."/>
            <person name="Wu D."/>
            <person name="Madern D."/>
            <person name="Eisen J.A."/>
            <person name="Darling A.E."/>
            <person name="Facciotti M.T."/>
        </authorList>
    </citation>
    <scope>NUCLEOTIDE SEQUENCE [LARGE SCALE GENOMIC DNA]</scope>
    <source>
        <strain evidence="8 9">JCM 10478</strain>
    </source>
</reference>
<dbReference type="Proteomes" id="UP000011632">
    <property type="component" value="Unassembled WGS sequence"/>
</dbReference>
<dbReference type="OrthoDB" id="106505at2157"/>
<dbReference type="Pfam" id="PF08448">
    <property type="entry name" value="PAS_4"/>
    <property type="match status" value="1"/>
</dbReference>
<dbReference type="Gene3D" id="3.30.450.20">
    <property type="entry name" value="PAS domain"/>
    <property type="match status" value="1"/>
</dbReference>
<dbReference type="Gene3D" id="3.30.450.40">
    <property type="match status" value="1"/>
</dbReference>
<dbReference type="RefSeq" id="WP_006431399.1">
    <property type="nucleotide sequence ID" value="NZ_AOID01000031.1"/>
</dbReference>
<evidence type="ECO:0000256" key="3">
    <source>
        <dbReference type="SAM" id="MobiDB-lite"/>
    </source>
</evidence>
<dbReference type="SUPFAM" id="SSF55781">
    <property type="entry name" value="GAF domain-like"/>
    <property type="match status" value="1"/>
</dbReference>
<sequence length="703" mass="77262">MTGTDRSGSIVVVTDTRAGESYLRPRLETATEYGVRTVPASGDLEGALGSAPPSENGDGDGAIDVNPAGSETDVFDAGETTAAAASSADEEAVSTPRAVVLELDCPGEIQTVLQRVHAVGPTVPTIVAPREGSERLATVALRADATEYVPTERDEDPIDRIVSTIRSRPQPPSDGDDGRYRRILANELPDEAFVIGEDGTYLEAKVRPDSADLYSMTVDDLPGTRLEAAFPDQVAAKLQDCLDRAIRTDDVQSVEYDVKTTEGRRRFEGRVVPIGQRIQGRRAVVWLARDITERVQRERKLRSRQDQLETLNRINAVVRQVIETLVEAPARDAIEDEVCEQLVDSELYCGSWIAERTGDGRLSVRTGAGEAETYLDRVRDLEGGAERPVARAIRTGEIQTTNRILEAETIPEPLQEAAREDDVRSAIAVPITHEDATYGVLTVLASRDDAFSERERAGFRLLGETIGFTIMAVKNRQLLFADTVVELEFRIDGGDTFAFDLSEEYGCPCSLEWAGTTANGRTFQYVTIDGLDGETVCKAASDHESVEECRLIHDGEESCTIEMRLSESGVRTLTKHGATIRDVVVEDGVGTCLVEVSQDADVREIAEALTRIYENTELVARREVDRPVRTAAQRRSRILDRLTDRQLTTLRLAYYGGFFEWPRESTGEEIAESMDISPPTMHQHLRKGLEAILGEFFEGGGHS</sequence>
<gene>
    <name evidence="8" type="ORF">C489_11580</name>
</gene>
<dbReference type="InterPro" id="IPR031803">
    <property type="entry name" value="BAT_GAF/HTH-assoc"/>
</dbReference>
<dbReference type="SUPFAM" id="SSF88659">
    <property type="entry name" value="Sigma3 and sigma4 domains of RNA polymerase sigma factors"/>
    <property type="match status" value="1"/>
</dbReference>
<keyword evidence="2" id="KW-0804">Transcription</keyword>
<comment type="caution">
    <text evidence="8">The sequence shown here is derived from an EMBL/GenBank/DDBJ whole genome shotgun (WGS) entry which is preliminary data.</text>
</comment>
<dbReference type="PANTHER" id="PTHR34236:SF1">
    <property type="entry name" value="DIMETHYL SULFOXIDE REDUCTASE TRANSCRIPTIONAL ACTIVATOR"/>
    <property type="match status" value="1"/>
</dbReference>